<organism evidence="5 6">
    <name type="scientific">Nesterenkonia cremea</name>
    <dbReference type="NCBI Taxonomy" id="1882340"/>
    <lineage>
        <taxon>Bacteria</taxon>
        <taxon>Bacillati</taxon>
        <taxon>Actinomycetota</taxon>
        <taxon>Actinomycetes</taxon>
        <taxon>Micrococcales</taxon>
        <taxon>Micrococcaceae</taxon>
        <taxon>Nesterenkonia</taxon>
    </lineage>
</organism>
<keyword evidence="3 5" id="KW-0067">ATP-binding</keyword>
<dbReference type="GO" id="GO:0022857">
    <property type="term" value="F:transmembrane transporter activity"/>
    <property type="evidence" value="ECO:0007669"/>
    <property type="project" value="TreeGrafter"/>
</dbReference>
<dbReference type="RefSeq" id="WP_188682044.1">
    <property type="nucleotide sequence ID" value="NZ_BMIS01000001.1"/>
</dbReference>
<reference evidence="5" key="2">
    <citation type="submission" date="2020-09" db="EMBL/GenBank/DDBJ databases">
        <authorList>
            <person name="Sun Q."/>
            <person name="Zhou Y."/>
        </authorList>
    </citation>
    <scope>NUCLEOTIDE SEQUENCE</scope>
    <source>
        <strain evidence="5">CGMCC 1.15388</strain>
    </source>
</reference>
<dbReference type="PROSITE" id="PS50893">
    <property type="entry name" value="ABC_TRANSPORTER_2"/>
    <property type="match status" value="1"/>
</dbReference>
<dbReference type="Proteomes" id="UP000633136">
    <property type="component" value="Unassembled WGS sequence"/>
</dbReference>
<comment type="caution">
    <text evidence="5">The sequence shown here is derived from an EMBL/GenBank/DDBJ whole genome shotgun (WGS) entry which is preliminary data.</text>
</comment>
<evidence type="ECO:0000313" key="5">
    <source>
        <dbReference type="EMBL" id="GGE58275.1"/>
    </source>
</evidence>
<dbReference type="AlphaFoldDB" id="A0A917AKQ9"/>
<evidence type="ECO:0000256" key="1">
    <source>
        <dbReference type="ARBA" id="ARBA00022448"/>
    </source>
</evidence>
<dbReference type="SUPFAM" id="SSF52540">
    <property type="entry name" value="P-loop containing nucleoside triphosphate hydrolases"/>
    <property type="match status" value="1"/>
</dbReference>
<dbReference type="GO" id="GO:0005886">
    <property type="term" value="C:plasma membrane"/>
    <property type="evidence" value="ECO:0007669"/>
    <property type="project" value="TreeGrafter"/>
</dbReference>
<dbReference type="EMBL" id="BMIS01000001">
    <property type="protein sequence ID" value="GGE58275.1"/>
    <property type="molecule type" value="Genomic_DNA"/>
</dbReference>
<evidence type="ECO:0000259" key="4">
    <source>
        <dbReference type="PROSITE" id="PS50893"/>
    </source>
</evidence>
<keyword evidence="1" id="KW-0813">Transport</keyword>
<gene>
    <name evidence="5" type="ORF">GCM10011401_01250</name>
</gene>
<dbReference type="InterPro" id="IPR027417">
    <property type="entry name" value="P-loop_NTPase"/>
</dbReference>
<name>A0A917AKQ9_9MICC</name>
<evidence type="ECO:0000256" key="3">
    <source>
        <dbReference type="ARBA" id="ARBA00022840"/>
    </source>
</evidence>
<dbReference type="Pfam" id="PF00005">
    <property type="entry name" value="ABC_tran"/>
    <property type="match status" value="1"/>
</dbReference>
<dbReference type="GO" id="GO:0005524">
    <property type="term" value="F:ATP binding"/>
    <property type="evidence" value="ECO:0007669"/>
    <property type="project" value="UniProtKB-KW"/>
</dbReference>
<dbReference type="InterPro" id="IPR003439">
    <property type="entry name" value="ABC_transporter-like_ATP-bd"/>
</dbReference>
<accession>A0A917AKQ9</accession>
<dbReference type="PANTHER" id="PTHR24220:SF685">
    <property type="entry name" value="ABC TRANSPORTER RELATED"/>
    <property type="match status" value="1"/>
</dbReference>
<sequence>MGSVIWAVGLTKQYGDQSAVDGISLEVSQGESVAIMGPSGSGKTTLMHLLSGILSPDQGEVRLRDGSEDGVVVSALSAERRARLRRERVGFVFQEGLLLRELTARENVAVPLMLAGSGRRRAEEHADQWLAALGLAGMESRRPGELSGGQQQRVAIARAQAVTPGIVFADEPTGALDSATSTQVLDALLNSTTSRGAPLVMVTHDADVAARCSRIIRLEDGRVVHDSRVEETRVEESR</sequence>
<keyword evidence="6" id="KW-1185">Reference proteome</keyword>
<proteinExistence type="predicted"/>
<dbReference type="InterPro" id="IPR003593">
    <property type="entry name" value="AAA+_ATPase"/>
</dbReference>
<dbReference type="CDD" id="cd03255">
    <property type="entry name" value="ABC_MJ0796_LolCDE_FtsE"/>
    <property type="match status" value="1"/>
</dbReference>
<keyword evidence="2" id="KW-0547">Nucleotide-binding</keyword>
<dbReference type="GO" id="GO:0016887">
    <property type="term" value="F:ATP hydrolysis activity"/>
    <property type="evidence" value="ECO:0007669"/>
    <property type="project" value="InterPro"/>
</dbReference>
<reference evidence="5" key="1">
    <citation type="journal article" date="2014" name="Int. J. Syst. Evol. Microbiol.">
        <title>Complete genome sequence of Corynebacterium casei LMG S-19264T (=DSM 44701T), isolated from a smear-ripened cheese.</title>
        <authorList>
            <consortium name="US DOE Joint Genome Institute (JGI-PGF)"/>
            <person name="Walter F."/>
            <person name="Albersmeier A."/>
            <person name="Kalinowski J."/>
            <person name="Ruckert C."/>
        </authorList>
    </citation>
    <scope>NUCLEOTIDE SEQUENCE</scope>
    <source>
        <strain evidence="5">CGMCC 1.15388</strain>
    </source>
</reference>
<feature type="domain" description="ABC transporter" evidence="4">
    <location>
        <begin position="5"/>
        <end position="237"/>
    </location>
</feature>
<protein>
    <submittedName>
        <fullName evidence="5">ABC transporter ATP-binding protein</fullName>
    </submittedName>
</protein>
<dbReference type="Gene3D" id="3.40.50.300">
    <property type="entry name" value="P-loop containing nucleotide triphosphate hydrolases"/>
    <property type="match status" value="1"/>
</dbReference>
<evidence type="ECO:0000256" key="2">
    <source>
        <dbReference type="ARBA" id="ARBA00022741"/>
    </source>
</evidence>
<evidence type="ECO:0000313" key="6">
    <source>
        <dbReference type="Proteomes" id="UP000633136"/>
    </source>
</evidence>
<dbReference type="PANTHER" id="PTHR24220">
    <property type="entry name" value="IMPORT ATP-BINDING PROTEIN"/>
    <property type="match status" value="1"/>
</dbReference>
<dbReference type="SMART" id="SM00382">
    <property type="entry name" value="AAA"/>
    <property type="match status" value="1"/>
</dbReference>
<dbReference type="InterPro" id="IPR015854">
    <property type="entry name" value="ABC_transpr_LolD-like"/>
</dbReference>
<dbReference type="InterPro" id="IPR017911">
    <property type="entry name" value="MacB-like_ATP-bd"/>
</dbReference>